<dbReference type="STRING" id="742152.A0A2H3ITC8"/>
<organism evidence="9 10">
    <name type="scientific">Wolfiporia cocos (strain MD-104)</name>
    <name type="common">Brown rot fungus</name>
    <dbReference type="NCBI Taxonomy" id="742152"/>
    <lineage>
        <taxon>Eukaryota</taxon>
        <taxon>Fungi</taxon>
        <taxon>Dikarya</taxon>
        <taxon>Basidiomycota</taxon>
        <taxon>Agaricomycotina</taxon>
        <taxon>Agaricomycetes</taxon>
        <taxon>Polyporales</taxon>
        <taxon>Phaeolaceae</taxon>
        <taxon>Wolfiporia</taxon>
    </lineage>
</organism>
<accession>A0A2H3ITC8</accession>
<feature type="domain" description="Major facilitator superfamily (MFS) profile" evidence="8">
    <location>
        <begin position="21"/>
        <end position="444"/>
    </location>
</feature>
<evidence type="ECO:0000313" key="10">
    <source>
        <dbReference type="Proteomes" id="UP000218811"/>
    </source>
</evidence>
<feature type="transmembrane region" description="Helical" evidence="7">
    <location>
        <begin position="384"/>
        <end position="407"/>
    </location>
</feature>
<dbReference type="PRINTS" id="PR01035">
    <property type="entry name" value="TCRTETA"/>
</dbReference>
<evidence type="ECO:0000256" key="2">
    <source>
        <dbReference type="ARBA" id="ARBA00006829"/>
    </source>
</evidence>
<reference evidence="9 10" key="1">
    <citation type="journal article" date="2012" name="Science">
        <title>The Paleozoic origin of enzymatic lignin decomposition reconstructed from 31 fungal genomes.</title>
        <authorList>
            <person name="Floudas D."/>
            <person name="Binder M."/>
            <person name="Riley R."/>
            <person name="Barry K."/>
            <person name="Blanchette R.A."/>
            <person name="Henrissat B."/>
            <person name="Martinez A.T."/>
            <person name="Otillar R."/>
            <person name="Spatafora J.W."/>
            <person name="Yadav J.S."/>
            <person name="Aerts A."/>
            <person name="Benoit I."/>
            <person name="Boyd A."/>
            <person name="Carlson A."/>
            <person name="Copeland A."/>
            <person name="Coutinho P.M."/>
            <person name="de Vries R.P."/>
            <person name="Ferreira P."/>
            <person name="Findley K."/>
            <person name="Foster B."/>
            <person name="Gaskell J."/>
            <person name="Glotzer D."/>
            <person name="Gorecki P."/>
            <person name="Heitman J."/>
            <person name="Hesse C."/>
            <person name="Hori C."/>
            <person name="Igarashi K."/>
            <person name="Jurgens J.A."/>
            <person name="Kallen N."/>
            <person name="Kersten P."/>
            <person name="Kohler A."/>
            <person name="Kuees U."/>
            <person name="Kumar T.K.A."/>
            <person name="Kuo A."/>
            <person name="LaButti K."/>
            <person name="Larrondo L.F."/>
            <person name="Lindquist E."/>
            <person name="Ling A."/>
            <person name="Lombard V."/>
            <person name="Lucas S."/>
            <person name="Lundell T."/>
            <person name="Martin R."/>
            <person name="McLaughlin D.J."/>
            <person name="Morgenstern I."/>
            <person name="Morin E."/>
            <person name="Murat C."/>
            <person name="Nagy L.G."/>
            <person name="Nolan M."/>
            <person name="Ohm R.A."/>
            <person name="Patyshakuliyeva A."/>
            <person name="Rokas A."/>
            <person name="Ruiz-Duenas F.J."/>
            <person name="Sabat G."/>
            <person name="Salamov A."/>
            <person name="Samejima M."/>
            <person name="Schmutz J."/>
            <person name="Slot J.C."/>
            <person name="St John F."/>
            <person name="Stenlid J."/>
            <person name="Sun H."/>
            <person name="Sun S."/>
            <person name="Syed K."/>
            <person name="Tsang A."/>
            <person name="Wiebenga A."/>
            <person name="Young D."/>
            <person name="Pisabarro A."/>
            <person name="Eastwood D.C."/>
            <person name="Martin F."/>
            <person name="Cullen D."/>
            <person name="Grigoriev I.V."/>
            <person name="Hibbett D.S."/>
        </authorList>
    </citation>
    <scope>NUCLEOTIDE SEQUENCE [LARGE SCALE GENOMIC DNA]</scope>
    <source>
        <strain evidence="9 10">MD-104</strain>
    </source>
</reference>
<feature type="transmembrane region" description="Helical" evidence="7">
    <location>
        <begin position="152"/>
        <end position="174"/>
    </location>
</feature>
<feature type="transmembrane region" description="Helical" evidence="7">
    <location>
        <begin position="21"/>
        <end position="42"/>
    </location>
</feature>
<feature type="transmembrane region" description="Helical" evidence="7">
    <location>
        <begin position="62"/>
        <end position="83"/>
    </location>
</feature>
<evidence type="ECO:0000256" key="1">
    <source>
        <dbReference type="ARBA" id="ARBA00004141"/>
    </source>
</evidence>
<dbReference type="AlphaFoldDB" id="A0A2H3ITC8"/>
<dbReference type="GO" id="GO:0016020">
    <property type="term" value="C:membrane"/>
    <property type="evidence" value="ECO:0007669"/>
    <property type="project" value="UniProtKB-SubCell"/>
</dbReference>
<keyword evidence="3" id="KW-0813">Transport</keyword>
<dbReference type="PROSITE" id="PS50850">
    <property type="entry name" value="MFS"/>
    <property type="match status" value="1"/>
</dbReference>
<dbReference type="Pfam" id="PF07690">
    <property type="entry name" value="MFS_1"/>
    <property type="match status" value="1"/>
</dbReference>
<dbReference type="PANTHER" id="PTHR23506">
    <property type="entry name" value="GH10249P"/>
    <property type="match status" value="1"/>
</dbReference>
<evidence type="ECO:0000256" key="4">
    <source>
        <dbReference type="ARBA" id="ARBA00022692"/>
    </source>
</evidence>
<keyword evidence="5 7" id="KW-1133">Transmembrane helix</keyword>
<feature type="transmembrane region" description="Helical" evidence="7">
    <location>
        <begin position="180"/>
        <end position="200"/>
    </location>
</feature>
<feature type="transmembrane region" description="Helical" evidence="7">
    <location>
        <begin position="419"/>
        <end position="441"/>
    </location>
</feature>
<keyword evidence="10" id="KW-1185">Reference proteome</keyword>
<dbReference type="InterPro" id="IPR011701">
    <property type="entry name" value="MFS"/>
</dbReference>
<evidence type="ECO:0000259" key="8">
    <source>
        <dbReference type="PROSITE" id="PS50850"/>
    </source>
</evidence>
<dbReference type="EMBL" id="KB467831">
    <property type="protein sequence ID" value="PCH33242.1"/>
    <property type="molecule type" value="Genomic_DNA"/>
</dbReference>
<dbReference type="OMA" id="GESYWML"/>
<evidence type="ECO:0000313" key="9">
    <source>
        <dbReference type="EMBL" id="PCH33242.1"/>
    </source>
</evidence>
<dbReference type="InterPro" id="IPR020846">
    <property type="entry name" value="MFS_dom"/>
</dbReference>
<name>A0A2H3ITC8_WOLCO</name>
<evidence type="ECO:0000256" key="5">
    <source>
        <dbReference type="ARBA" id="ARBA00022989"/>
    </source>
</evidence>
<comment type="subcellular location">
    <subcellularLocation>
        <location evidence="1">Membrane</location>
        <topology evidence="1">Multi-pass membrane protein</topology>
    </subcellularLocation>
</comment>
<dbReference type="CDD" id="cd17325">
    <property type="entry name" value="MFS_MdtG_SLC18_like"/>
    <property type="match status" value="1"/>
</dbReference>
<evidence type="ECO:0000256" key="6">
    <source>
        <dbReference type="ARBA" id="ARBA00023136"/>
    </source>
</evidence>
<comment type="similarity">
    <text evidence="2">Belongs to the major facilitator superfamily. Vesicular transporter family.</text>
</comment>
<evidence type="ECO:0000256" key="3">
    <source>
        <dbReference type="ARBA" id="ARBA00022448"/>
    </source>
</evidence>
<dbReference type="Proteomes" id="UP000218811">
    <property type="component" value="Unassembled WGS sequence"/>
</dbReference>
<dbReference type="GO" id="GO:0022857">
    <property type="term" value="F:transmembrane transporter activity"/>
    <property type="evidence" value="ECO:0007669"/>
    <property type="project" value="InterPro"/>
</dbReference>
<dbReference type="SUPFAM" id="SSF103473">
    <property type="entry name" value="MFS general substrate transporter"/>
    <property type="match status" value="1"/>
</dbReference>
<keyword evidence="6 7" id="KW-0472">Membrane</keyword>
<evidence type="ECO:0000256" key="7">
    <source>
        <dbReference type="SAM" id="Phobius"/>
    </source>
</evidence>
<dbReference type="PANTHER" id="PTHR23506:SF23">
    <property type="entry name" value="GH10249P"/>
    <property type="match status" value="1"/>
</dbReference>
<protein>
    <submittedName>
        <fullName evidence="9">MFS general substrate transporter</fullName>
    </submittedName>
</protein>
<gene>
    <name evidence="9" type="ORF">WOLCODRAFT_93164</name>
</gene>
<keyword evidence="4 7" id="KW-0812">Transmembrane</keyword>
<feature type="transmembrane region" description="Helical" evidence="7">
    <location>
        <begin position="95"/>
        <end position="116"/>
    </location>
</feature>
<sequence length="463" mass="50105">MVQSSPEHSRRPWGLAWRCSVWYITSGIEFCVTTDLLVYSLIVPVLPFQLEHLGYTGVSGLVGWLLFAYSSGIVLFTPPIAYLSEKYNARQIPLLCGQVALVGAQIMLMLAPTYWLMVIARLLQGLSSSVIWVAGLALICDTVPERSVGQQLGLAMSGLSLGFLVGPPVAGALFSRFGFHGPFIFGIVVTMVDLVGRLFIIERKDALRWGARPLSETRLAAPQSTQDGGTERIAVPSPLSLAPERRSPFYIAIGKLVTSSRAIAVCASTLMYGMILASQEPALPLHLQAIWKLNASKVGIVYIAAVVPTLFSSALAGWWIDKRGTALITIAALSFSLPWIVLLTINSSLAFFIVMFALENFGVSATVSALTAELASTTKILEGVGYAHVYGAFNMAYGVGSALGPIIGGQMYDHLDRGWMAICLFGTGLIVASMILTFAYFEDKPMLNRLVARIRRKREESGS</sequence>
<dbReference type="InterPro" id="IPR001958">
    <property type="entry name" value="Tet-R_TetA/multi-R_MdtG-like"/>
</dbReference>
<dbReference type="InterPro" id="IPR036259">
    <property type="entry name" value="MFS_trans_sf"/>
</dbReference>
<dbReference type="Gene3D" id="1.20.1250.20">
    <property type="entry name" value="MFS general substrate transporter like domains"/>
    <property type="match status" value="2"/>
</dbReference>
<dbReference type="OrthoDB" id="440553at2759"/>
<proteinExistence type="inferred from homology"/>
<feature type="transmembrane region" description="Helical" evidence="7">
    <location>
        <begin position="299"/>
        <end position="320"/>
    </location>
</feature>
<feature type="transmembrane region" description="Helical" evidence="7">
    <location>
        <begin position="122"/>
        <end position="140"/>
    </location>
</feature>
<dbReference type="InterPro" id="IPR050930">
    <property type="entry name" value="MFS_Vesicular_Transporter"/>
</dbReference>